<accession>A0AAW1ITP1</accession>
<keyword evidence="4" id="KW-1185">Reference proteome</keyword>
<sequence length="301" mass="35222">MIFVIHYSGSRMDESDSDSNSIDSAEEARLRDIKERDEFAERLKKRDGSKIIHVSDKSVYEKAAKKLKLENEDREKMVPALRVQSRRKYLEKRKDDKLQELEADIQDDEYLFNDDILTTRERKQRQSKKELLKLAQEHEKARELEKVQRYHMPRDLGKGETADYIEVDELEKLPQSEQKKWEKEQMTSAVFSFGAKNKIPTSENQYDLLIEDQIEFIQALQIPGTKPTDSNEPKLTELQMSRMNLEETKRSLPVFRFRNDIIEAVKKYQVLIIEGETGSGKTTQIPQYLYEAGFADGGTYV</sequence>
<comment type="caution">
    <text evidence="3">The sequence shown here is derived from an EMBL/GenBank/DDBJ whole genome shotgun (WGS) entry which is preliminary data.</text>
</comment>
<dbReference type="GO" id="GO:0003724">
    <property type="term" value="F:RNA helicase activity"/>
    <property type="evidence" value="ECO:0007669"/>
    <property type="project" value="UniProtKB-EC"/>
</dbReference>
<dbReference type="EMBL" id="JASPKY010000544">
    <property type="protein sequence ID" value="KAK9693373.1"/>
    <property type="molecule type" value="Genomic_DNA"/>
</dbReference>
<dbReference type="GO" id="GO:0003723">
    <property type="term" value="F:RNA binding"/>
    <property type="evidence" value="ECO:0007669"/>
    <property type="project" value="TreeGrafter"/>
</dbReference>
<dbReference type="Gene3D" id="3.40.50.300">
    <property type="entry name" value="P-loop containing nucleotide triphosphate hydrolases"/>
    <property type="match status" value="1"/>
</dbReference>
<protein>
    <submittedName>
        <fullName evidence="3">Uncharacterized protein</fullName>
    </submittedName>
</protein>
<feature type="region of interest" description="Disordered" evidence="2">
    <location>
        <begin position="7"/>
        <end position="28"/>
    </location>
</feature>
<dbReference type="PANTHER" id="PTHR18934">
    <property type="entry name" value="ATP-DEPENDENT RNA HELICASE"/>
    <property type="match status" value="1"/>
</dbReference>
<comment type="catalytic activity">
    <reaction evidence="1">
        <text>ATP + H2O = ADP + phosphate + H(+)</text>
        <dbReference type="Rhea" id="RHEA:13065"/>
        <dbReference type="ChEBI" id="CHEBI:15377"/>
        <dbReference type="ChEBI" id="CHEBI:15378"/>
        <dbReference type="ChEBI" id="CHEBI:30616"/>
        <dbReference type="ChEBI" id="CHEBI:43474"/>
        <dbReference type="ChEBI" id="CHEBI:456216"/>
        <dbReference type="EC" id="3.6.4.13"/>
    </reaction>
</comment>
<reference evidence="3 4" key="1">
    <citation type="journal article" date="2024" name="BMC Genomics">
        <title>De novo assembly and annotation of Popillia japonica's genome with initial clues to its potential as an invasive pest.</title>
        <authorList>
            <person name="Cucini C."/>
            <person name="Boschi S."/>
            <person name="Funari R."/>
            <person name="Cardaioli E."/>
            <person name="Iannotti N."/>
            <person name="Marturano G."/>
            <person name="Paoli F."/>
            <person name="Bruttini M."/>
            <person name="Carapelli A."/>
            <person name="Frati F."/>
            <person name="Nardi F."/>
        </authorList>
    </citation>
    <scope>NUCLEOTIDE SEQUENCE [LARGE SCALE GENOMIC DNA]</scope>
    <source>
        <strain evidence="3">DMR45628</strain>
    </source>
</reference>
<dbReference type="GO" id="GO:0071013">
    <property type="term" value="C:catalytic step 2 spliceosome"/>
    <property type="evidence" value="ECO:0007669"/>
    <property type="project" value="TreeGrafter"/>
</dbReference>
<proteinExistence type="predicted"/>
<evidence type="ECO:0000313" key="3">
    <source>
        <dbReference type="EMBL" id="KAK9693373.1"/>
    </source>
</evidence>
<evidence type="ECO:0000256" key="2">
    <source>
        <dbReference type="SAM" id="MobiDB-lite"/>
    </source>
</evidence>
<evidence type="ECO:0000313" key="4">
    <source>
        <dbReference type="Proteomes" id="UP001458880"/>
    </source>
</evidence>
<organism evidence="3 4">
    <name type="scientific">Popillia japonica</name>
    <name type="common">Japanese beetle</name>
    <dbReference type="NCBI Taxonomy" id="7064"/>
    <lineage>
        <taxon>Eukaryota</taxon>
        <taxon>Metazoa</taxon>
        <taxon>Ecdysozoa</taxon>
        <taxon>Arthropoda</taxon>
        <taxon>Hexapoda</taxon>
        <taxon>Insecta</taxon>
        <taxon>Pterygota</taxon>
        <taxon>Neoptera</taxon>
        <taxon>Endopterygota</taxon>
        <taxon>Coleoptera</taxon>
        <taxon>Polyphaga</taxon>
        <taxon>Scarabaeiformia</taxon>
        <taxon>Scarabaeidae</taxon>
        <taxon>Rutelinae</taxon>
        <taxon>Popillia</taxon>
    </lineage>
</organism>
<dbReference type="SUPFAM" id="SSF52540">
    <property type="entry name" value="P-loop containing nucleoside triphosphate hydrolases"/>
    <property type="match status" value="1"/>
</dbReference>
<dbReference type="AlphaFoldDB" id="A0AAW1ITP1"/>
<dbReference type="PANTHER" id="PTHR18934:SF83">
    <property type="entry name" value="PRE-MRNA-SPLICING FACTOR ATP-DEPENDENT RNA HELICASE DHX16"/>
    <property type="match status" value="1"/>
</dbReference>
<evidence type="ECO:0000256" key="1">
    <source>
        <dbReference type="ARBA" id="ARBA00047984"/>
    </source>
</evidence>
<gene>
    <name evidence="3" type="ORF">QE152_g34246</name>
</gene>
<dbReference type="Proteomes" id="UP001458880">
    <property type="component" value="Unassembled WGS sequence"/>
</dbReference>
<dbReference type="InterPro" id="IPR027417">
    <property type="entry name" value="P-loop_NTPase"/>
</dbReference>
<name>A0AAW1ITP1_POPJA</name>